<dbReference type="Proteomes" id="UP000249057">
    <property type="component" value="Unassembled WGS sequence"/>
</dbReference>
<evidence type="ECO:0000313" key="1">
    <source>
        <dbReference type="EMBL" id="RAH51133.1"/>
    </source>
</evidence>
<proteinExistence type="predicted"/>
<sequence length="106" mass="11961">MNDQDNIFTRDEPLSEQEHTILANYATEPRYSHEALADGRHQQRTYFDTPKWVLNSGHQEPNQGADQPGGPRSLRQDASRLYAPFPEGSNVGDGANHEQEQNRSLG</sequence>
<protein>
    <submittedName>
        <fullName evidence="1">Uncharacterized protein</fullName>
    </submittedName>
</protein>
<dbReference type="EMBL" id="KZ825311">
    <property type="protein sequence ID" value="RAH51133.1"/>
    <property type="molecule type" value="Genomic_DNA"/>
</dbReference>
<accession>A0ACD1GPC0</accession>
<gene>
    <name evidence="1" type="ORF">BO95DRAFT_426954</name>
</gene>
<name>A0ACD1GPC0_9EURO</name>
<evidence type="ECO:0000313" key="2">
    <source>
        <dbReference type="Proteomes" id="UP000249057"/>
    </source>
</evidence>
<organism evidence="1 2">
    <name type="scientific">Aspergillus brunneoviolaceus CBS 621.78</name>
    <dbReference type="NCBI Taxonomy" id="1450534"/>
    <lineage>
        <taxon>Eukaryota</taxon>
        <taxon>Fungi</taxon>
        <taxon>Dikarya</taxon>
        <taxon>Ascomycota</taxon>
        <taxon>Pezizomycotina</taxon>
        <taxon>Eurotiomycetes</taxon>
        <taxon>Eurotiomycetidae</taxon>
        <taxon>Eurotiales</taxon>
        <taxon>Aspergillaceae</taxon>
        <taxon>Aspergillus</taxon>
        <taxon>Aspergillus subgen. Circumdati</taxon>
    </lineage>
</organism>
<keyword evidence="2" id="KW-1185">Reference proteome</keyword>
<reference evidence="1" key="1">
    <citation type="submission" date="2018-02" db="EMBL/GenBank/DDBJ databases">
        <title>The genomes of Aspergillus section Nigri reveals drivers in fungal speciation.</title>
        <authorList>
            <consortium name="DOE Joint Genome Institute"/>
            <person name="Vesth T.C."/>
            <person name="Nybo J."/>
            <person name="Theobald S."/>
            <person name="Brandl J."/>
            <person name="Frisvad J.C."/>
            <person name="Nielsen K.F."/>
            <person name="Lyhne E.K."/>
            <person name="Kogle M.E."/>
            <person name="Kuo A."/>
            <person name="Riley R."/>
            <person name="Clum A."/>
            <person name="Nolan M."/>
            <person name="Lipzen A."/>
            <person name="Salamov A."/>
            <person name="Henrissat B."/>
            <person name="Wiebenga A."/>
            <person name="De vries R.P."/>
            <person name="Grigoriev I.V."/>
            <person name="Mortensen U.H."/>
            <person name="Andersen M.R."/>
            <person name="Baker S.E."/>
        </authorList>
    </citation>
    <scope>NUCLEOTIDE SEQUENCE</scope>
    <source>
        <strain evidence="1">CBS 621.78</strain>
    </source>
</reference>